<dbReference type="Proteomes" id="UP000030746">
    <property type="component" value="Unassembled WGS sequence"/>
</dbReference>
<accession>V4ACU6</accession>
<protein>
    <recommendedName>
        <fullName evidence="4">CCHC-type domain-containing protein</fullName>
    </recommendedName>
</protein>
<proteinExistence type="predicted"/>
<dbReference type="RefSeq" id="XP_009054636.1">
    <property type="nucleotide sequence ID" value="XM_009056388.1"/>
</dbReference>
<dbReference type="KEGG" id="lgi:LOTGIDRAFT_175368"/>
<organism evidence="2 3">
    <name type="scientific">Lottia gigantea</name>
    <name type="common">Giant owl limpet</name>
    <dbReference type="NCBI Taxonomy" id="225164"/>
    <lineage>
        <taxon>Eukaryota</taxon>
        <taxon>Metazoa</taxon>
        <taxon>Spiralia</taxon>
        <taxon>Lophotrochozoa</taxon>
        <taxon>Mollusca</taxon>
        <taxon>Gastropoda</taxon>
        <taxon>Patellogastropoda</taxon>
        <taxon>Lottioidea</taxon>
        <taxon>Lottiidae</taxon>
        <taxon>Lottia</taxon>
    </lineage>
</organism>
<dbReference type="CTD" id="20243151"/>
<evidence type="ECO:0000313" key="3">
    <source>
        <dbReference type="Proteomes" id="UP000030746"/>
    </source>
</evidence>
<feature type="region of interest" description="Disordered" evidence="1">
    <location>
        <begin position="74"/>
        <end position="132"/>
    </location>
</feature>
<dbReference type="EMBL" id="KB201767">
    <property type="protein sequence ID" value="ESO94672.1"/>
    <property type="molecule type" value="Genomic_DNA"/>
</dbReference>
<evidence type="ECO:0008006" key="4">
    <source>
        <dbReference type="Google" id="ProtNLM"/>
    </source>
</evidence>
<dbReference type="AlphaFoldDB" id="V4ACU6"/>
<gene>
    <name evidence="2" type="ORF">LOTGIDRAFT_175368</name>
</gene>
<dbReference type="HOGENOM" id="CLU_1715325_0_0_1"/>
<reference evidence="2 3" key="1">
    <citation type="journal article" date="2013" name="Nature">
        <title>Insights into bilaterian evolution from three spiralian genomes.</title>
        <authorList>
            <person name="Simakov O."/>
            <person name="Marletaz F."/>
            <person name="Cho S.J."/>
            <person name="Edsinger-Gonzales E."/>
            <person name="Havlak P."/>
            <person name="Hellsten U."/>
            <person name="Kuo D.H."/>
            <person name="Larsson T."/>
            <person name="Lv J."/>
            <person name="Arendt D."/>
            <person name="Savage R."/>
            <person name="Osoegawa K."/>
            <person name="de Jong P."/>
            <person name="Grimwood J."/>
            <person name="Chapman J.A."/>
            <person name="Shapiro H."/>
            <person name="Aerts A."/>
            <person name="Otillar R.P."/>
            <person name="Terry A.Y."/>
            <person name="Boore J.L."/>
            <person name="Grigoriev I.V."/>
            <person name="Lindberg D.R."/>
            <person name="Seaver E.C."/>
            <person name="Weisblat D.A."/>
            <person name="Putnam N.H."/>
            <person name="Rokhsar D.S."/>
        </authorList>
    </citation>
    <scope>NUCLEOTIDE SEQUENCE [LARGE SCALE GENOMIC DNA]</scope>
</reference>
<evidence type="ECO:0000313" key="2">
    <source>
        <dbReference type="EMBL" id="ESO94672.1"/>
    </source>
</evidence>
<keyword evidence="3" id="KW-1185">Reference proteome</keyword>
<sequence>MISTSFPHTDDVCGRESKELGFPSKRTRLGRSHIYLKCFQPGHMRKECPMSRFNPVSTYAHILNKAPQSNSFKTNGFVPASAVAKPPHPPPPPPPITGKVPSNRVDEDGFFTPKQNAKKRTVSQSNISSVSSDSESNIISKKICCSTLFSFEI</sequence>
<feature type="compositionally biased region" description="Pro residues" evidence="1">
    <location>
        <begin position="86"/>
        <end position="96"/>
    </location>
</feature>
<evidence type="ECO:0000256" key="1">
    <source>
        <dbReference type="SAM" id="MobiDB-lite"/>
    </source>
</evidence>
<dbReference type="GeneID" id="20243151"/>
<feature type="compositionally biased region" description="Low complexity" evidence="1">
    <location>
        <begin position="122"/>
        <end position="132"/>
    </location>
</feature>
<name>V4ACU6_LOTGI</name>